<keyword evidence="1" id="KW-1133">Transmembrane helix</keyword>
<dbReference type="EMBL" id="MCBT01000043">
    <property type="protein sequence ID" value="OEG73317.1"/>
    <property type="molecule type" value="Genomic_DNA"/>
</dbReference>
<proteinExistence type="predicted"/>
<keyword evidence="1" id="KW-0812">Transmembrane</keyword>
<accession>A0A1E5ISC0</accession>
<reference evidence="2 3" key="1">
    <citation type="submission" date="2016-07" db="EMBL/GenBank/DDBJ databases">
        <title>Whole-genome of two Shewanella species isolated from a digestive organ of sea cucumber Apostichopus japonicus Selenka 1867.</title>
        <authorList>
            <person name="Hong H.-H."/>
            <person name="Choi H."/>
            <person name="Cheon S."/>
            <person name="Oh J.-S."/>
            <person name="Lee H.-G."/>
            <person name="Park C."/>
        </authorList>
    </citation>
    <scope>NUCLEOTIDE SEQUENCE [LARGE SCALE GENOMIC DNA]</scope>
    <source>
        <strain evidence="2 3">CSB03KR</strain>
    </source>
</reference>
<organism evidence="2 3">
    <name type="scientific">Shewanella colwelliana</name>
    <name type="common">Alteromonas colwelliana</name>
    <dbReference type="NCBI Taxonomy" id="23"/>
    <lineage>
        <taxon>Bacteria</taxon>
        <taxon>Pseudomonadati</taxon>
        <taxon>Pseudomonadota</taxon>
        <taxon>Gammaproteobacteria</taxon>
        <taxon>Alteromonadales</taxon>
        <taxon>Shewanellaceae</taxon>
        <taxon>Shewanella</taxon>
    </lineage>
</organism>
<protein>
    <submittedName>
        <fullName evidence="2">Uncharacterized protein</fullName>
    </submittedName>
</protein>
<comment type="caution">
    <text evidence="2">The sequence shown here is derived from an EMBL/GenBank/DDBJ whole genome shotgun (WGS) entry which is preliminary data.</text>
</comment>
<dbReference type="RefSeq" id="WP_069671492.1">
    <property type="nucleotide sequence ID" value="NZ_MCBT01000043.1"/>
</dbReference>
<keyword evidence="1" id="KW-0472">Membrane</keyword>
<sequence length="151" mass="16800">MDTLHQNICIKPYKSLGRFIIALTIVLVGANLFIDQRESLAEYLLFAGYCLAMIYWAVAINTQKIVFSATSVNFIKMSVESDFALPGDLQLSFDEINAVRLLGDHLFIYGTRGKVSFPLKPQSKTAIALKSAFEAHGIPFEINSSLVMHKP</sequence>
<dbReference type="OrthoDB" id="6261548at2"/>
<feature type="transmembrane region" description="Helical" evidence="1">
    <location>
        <begin position="16"/>
        <end position="34"/>
    </location>
</feature>
<dbReference type="Proteomes" id="UP000095230">
    <property type="component" value="Unassembled WGS sequence"/>
</dbReference>
<name>A0A1E5ISC0_SHECO</name>
<gene>
    <name evidence="2" type="ORF">BEL05_13705</name>
</gene>
<dbReference type="AlphaFoldDB" id="A0A1E5ISC0"/>
<dbReference type="STRING" id="23.BEL05_13705"/>
<feature type="transmembrane region" description="Helical" evidence="1">
    <location>
        <begin position="40"/>
        <end position="58"/>
    </location>
</feature>
<evidence type="ECO:0000313" key="3">
    <source>
        <dbReference type="Proteomes" id="UP000095230"/>
    </source>
</evidence>
<evidence type="ECO:0000256" key="1">
    <source>
        <dbReference type="SAM" id="Phobius"/>
    </source>
</evidence>
<evidence type="ECO:0000313" key="2">
    <source>
        <dbReference type="EMBL" id="OEG73317.1"/>
    </source>
</evidence>